<dbReference type="PROSITE" id="PS50850">
    <property type="entry name" value="MFS"/>
    <property type="match status" value="1"/>
</dbReference>
<dbReference type="Gene3D" id="1.20.1250.20">
    <property type="entry name" value="MFS general substrate transporter like domains"/>
    <property type="match status" value="2"/>
</dbReference>
<feature type="transmembrane region" description="Helical" evidence="4">
    <location>
        <begin position="277"/>
        <end position="297"/>
    </location>
</feature>
<name>A0AAE2ZR39_9HYPH</name>
<feature type="transmembrane region" description="Helical" evidence="4">
    <location>
        <begin position="101"/>
        <end position="119"/>
    </location>
</feature>
<dbReference type="GO" id="GO:0022857">
    <property type="term" value="F:transmembrane transporter activity"/>
    <property type="evidence" value="ECO:0007669"/>
    <property type="project" value="InterPro"/>
</dbReference>
<dbReference type="PANTHER" id="PTHR23521:SF3">
    <property type="entry name" value="MFS TRANSPORTER"/>
    <property type="match status" value="1"/>
</dbReference>
<dbReference type="SUPFAM" id="SSF103473">
    <property type="entry name" value="MFS general substrate transporter"/>
    <property type="match status" value="1"/>
</dbReference>
<evidence type="ECO:0000256" key="2">
    <source>
        <dbReference type="ARBA" id="ARBA00022989"/>
    </source>
</evidence>
<keyword evidence="3 4" id="KW-0472">Membrane</keyword>
<evidence type="ECO:0000313" key="7">
    <source>
        <dbReference type="Proteomes" id="UP001196509"/>
    </source>
</evidence>
<feature type="transmembrane region" description="Helical" evidence="4">
    <location>
        <begin position="303"/>
        <end position="326"/>
    </location>
</feature>
<feature type="transmembrane region" description="Helical" evidence="4">
    <location>
        <begin position="338"/>
        <end position="357"/>
    </location>
</feature>
<protein>
    <submittedName>
        <fullName evidence="6">MFS transporter</fullName>
    </submittedName>
</protein>
<feature type="transmembrane region" description="Helical" evidence="4">
    <location>
        <begin position="7"/>
        <end position="29"/>
    </location>
</feature>
<dbReference type="InterPro" id="IPR036259">
    <property type="entry name" value="MFS_trans_sf"/>
</dbReference>
<feature type="transmembrane region" description="Helical" evidence="4">
    <location>
        <begin position="250"/>
        <end position="270"/>
    </location>
</feature>
<evidence type="ECO:0000313" key="6">
    <source>
        <dbReference type="EMBL" id="MBW8639267.1"/>
    </source>
</evidence>
<gene>
    <name evidence="6" type="ORF">K1W69_18875</name>
</gene>
<dbReference type="RefSeq" id="WP_220229965.1">
    <property type="nucleotide sequence ID" value="NZ_JAICBX010000003.1"/>
</dbReference>
<proteinExistence type="predicted"/>
<keyword evidence="1 4" id="KW-0812">Transmembrane</keyword>
<feature type="transmembrane region" description="Helical" evidence="4">
    <location>
        <begin position="363"/>
        <end position="384"/>
    </location>
</feature>
<accession>A0AAE2ZR39</accession>
<comment type="caution">
    <text evidence="6">The sequence shown here is derived from an EMBL/GenBank/DDBJ whole genome shotgun (WGS) entry which is preliminary data.</text>
</comment>
<feature type="transmembrane region" description="Helical" evidence="4">
    <location>
        <begin position="131"/>
        <end position="153"/>
    </location>
</feature>
<dbReference type="GO" id="GO:0005886">
    <property type="term" value="C:plasma membrane"/>
    <property type="evidence" value="ECO:0007669"/>
    <property type="project" value="TreeGrafter"/>
</dbReference>
<keyword evidence="2 4" id="KW-1133">Transmembrane helix</keyword>
<keyword evidence="7" id="KW-1185">Reference proteome</keyword>
<dbReference type="EMBL" id="JAICBX010000003">
    <property type="protein sequence ID" value="MBW8639267.1"/>
    <property type="molecule type" value="Genomic_DNA"/>
</dbReference>
<reference evidence="6" key="1">
    <citation type="submission" date="2021-08" db="EMBL/GenBank/DDBJ databases">
        <title>Hoeflea bacterium WL0058 sp. nov., isolated from the sediment.</title>
        <authorList>
            <person name="Wang L."/>
            <person name="Zhang D."/>
        </authorList>
    </citation>
    <scope>NUCLEOTIDE SEQUENCE</scope>
    <source>
        <strain evidence="6">WL0058</strain>
    </source>
</reference>
<dbReference type="InterPro" id="IPR020846">
    <property type="entry name" value="MFS_dom"/>
</dbReference>
<feature type="transmembrane region" description="Helical" evidence="4">
    <location>
        <begin position="75"/>
        <end position="95"/>
    </location>
</feature>
<dbReference type="Pfam" id="PF07690">
    <property type="entry name" value="MFS_1"/>
    <property type="match status" value="1"/>
</dbReference>
<evidence type="ECO:0000256" key="1">
    <source>
        <dbReference type="ARBA" id="ARBA00022692"/>
    </source>
</evidence>
<evidence type="ECO:0000256" key="4">
    <source>
        <dbReference type="SAM" id="Phobius"/>
    </source>
</evidence>
<feature type="transmembrane region" description="Helical" evidence="4">
    <location>
        <begin position="49"/>
        <end position="68"/>
    </location>
</feature>
<evidence type="ECO:0000259" key="5">
    <source>
        <dbReference type="PROSITE" id="PS50850"/>
    </source>
</evidence>
<dbReference type="AlphaFoldDB" id="A0AAE2ZR39"/>
<dbReference type="PANTHER" id="PTHR23521">
    <property type="entry name" value="TRANSPORTER MFS SUPERFAMILY"/>
    <property type="match status" value="1"/>
</dbReference>
<feature type="domain" description="Major facilitator superfamily (MFS) profile" evidence="5">
    <location>
        <begin position="205"/>
        <end position="399"/>
    </location>
</feature>
<sequence>MTPKARTLLYLLVATASGMCLWFMTAAILPEITAEAGLTKARQSLLSSVVQAGFVVGALSIAFSGLADRLDPRKVLATCAIATAGANALLLVIPIDGFGAVLLRFATGALMAGVYPVGMKITVGWGLRDRGLLVGILVGTLTLGKSVPYGLAFLGGADWRMALGAGSLLAAAGGCLVLISELGPYHRRAPAFRPEAIRLAWTDPRVRSAYLGYFGHMWELYVLWAWGAAAATASYALTLDPDAARSLGKLTAFVSIAAGAPFCVIAGLYADRIGKARVAIIAMIASGSLAILTAFSFGGPPALTFALFVLWGIAVIPDSAQFSALVADFVPPEWAGSLLTLQTALGFLLTVATVQITPLFAAAFGWPTLMACLAIGPFLGVLAMRPLVRLFNAEKEIGD</sequence>
<dbReference type="Proteomes" id="UP001196509">
    <property type="component" value="Unassembled WGS sequence"/>
</dbReference>
<feature type="transmembrane region" description="Helical" evidence="4">
    <location>
        <begin position="159"/>
        <end position="179"/>
    </location>
</feature>
<dbReference type="InterPro" id="IPR011701">
    <property type="entry name" value="MFS"/>
</dbReference>
<organism evidence="6 7">
    <name type="scientific">Flavimaribacter sediminis</name>
    <dbReference type="NCBI Taxonomy" id="2865987"/>
    <lineage>
        <taxon>Bacteria</taxon>
        <taxon>Pseudomonadati</taxon>
        <taxon>Pseudomonadota</taxon>
        <taxon>Alphaproteobacteria</taxon>
        <taxon>Hyphomicrobiales</taxon>
        <taxon>Rhizobiaceae</taxon>
        <taxon>Flavimaribacter</taxon>
    </lineage>
</organism>
<evidence type="ECO:0000256" key="3">
    <source>
        <dbReference type="ARBA" id="ARBA00023136"/>
    </source>
</evidence>